<accession>A0A975K7W8</accession>
<evidence type="ECO:0000313" key="6">
    <source>
        <dbReference type="Proteomes" id="UP000681425"/>
    </source>
</evidence>
<dbReference type="AlphaFoldDB" id="A0A975K7W8"/>
<dbReference type="Proteomes" id="UP000681425">
    <property type="component" value="Chromosome"/>
</dbReference>
<dbReference type="InterPro" id="IPR018060">
    <property type="entry name" value="HTH_AraC"/>
</dbReference>
<evidence type="ECO:0000313" key="5">
    <source>
        <dbReference type="EMBL" id="QUT05092.1"/>
    </source>
</evidence>
<sequence length="293" mass="32131">MALATHGDQKYLISEQLGDPAEWSSLRLERRLIGSGAQNAVTTACTEIVLILSGKAGVSREGDGRAEEGIARPGTAWIVPAGTHERRLELSGSIETLHIFLPPTLIEQSALEDYEIDPVKAKLAYAGGFADPMLQQLGAAFQGMLGRPQQPTDRLMVDGMQTALAGHLLGNYGVDRWQPQVKSQALDPRRLKRVLDFVEARLADDIGLEDLAAEACLSPFHFSRLFREATGLSPSRYVTDRRVQAAREKLGLAESSLVEIALDTGFGSQANFIRVFRKMTGLTPGQYREIHRH</sequence>
<dbReference type="Gene3D" id="1.10.10.60">
    <property type="entry name" value="Homeodomain-like"/>
    <property type="match status" value="2"/>
</dbReference>
<evidence type="ECO:0000259" key="4">
    <source>
        <dbReference type="PROSITE" id="PS01124"/>
    </source>
</evidence>
<dbReference type="Pfam" id="PF12833">
    <property type="entry name" value="HTH_18"/>
    <property type="match status" value="1"/>
</dbReference>
<keyword evidence="1" id="KW-0805">Transcription regulation</keyword>
<dbReference type="PANTHER" id="PTHR46796:SF6">
    <property type="entry name" value="ARAC SUBFAMILY"/>
    <property type="match status" value="1"/>
</dbReference>
<dbReference type="PRINTS" id="PR00032">
    <property type="entry name" value="HTHARAC"/>
</dbReference>
<evidence type="ECO:0000256" key="3">
    <source>
        <dbReference type="ARBA" id="ARBA00023163"/>
    </source>
</evidence>
<dbReference type="RefSeq" id="WP_212608784.1">
    <property type="nucleotide sequence ID" value="NZ_CP073910.1"/>
</dbReference>
<reference evidence="5" key="1">
    <citation type="submission" date="2021-04" db="EMBL/GenBank/DDBJ databases">
        <title>Isolation of p-tert-butylphenol degrading bacteria Sphingobium phenoxybenzoativorans Tas13 from active sludge.</title>
        <authorList>
            <person name="Li Y."/>
        </authorList>
    </citation>
    <scope>NUCLEOTIDE SEQUENCE</scope>
    <source>
        <strain evidence="5">Tas13</strain>
    </source>
</reference>
<keyword evidence="3" id="KW-0804">Transcription</keyword>
<keyword evidence="2" id="KW-0238">DNA-binding</keyword>
<dbReference type="PANTHER" id="PTHR46796">
    <property type="entry name" value="HTH-TYPE TRANSCRIPTIONAL ACTIVATOR RHAS-RELATED"/>
    <property type="match status" value="1"/>
</dbReference>
<dbReference type="Gene3D" id="2.60.120.10">
    <property type="entry name" value="Jelly Rolls"/>
    <property type="match status" value="1"/>
</dbReference>
<dbReference type="InterPro" id="IPR018062">
    <property type="entry name" value="HTH_AraC-typ_CS"/>
</dbReference>
<organism evidence="5 6">
    <name type="scientific">Sphingobium phenoxybenzoativorans</name>
    <dbReference type="NCBI Taxonomy" id="1592790"/>
    <lineage>
        <taxon>Bacteria</taxon>
        <taxon>Pseudomonadati</taxon>
        <taxon>Pseudomonadota</taxon>
        <taxon>Alphaproteobacteria</taxon>
        <taxon>Sphingomonadales</taxon>
        <taxon>Sphingomonadaceae</taxon>
        <taxon>Sphingobium</taxon>
    </lineage>
</organism>
<feature type="domain" description="HTH araC/xylS-type" evidence="4">
    <location>
        <begin position="192"/>
        <end position="290"/>
    </location>
</feature>
<dbReference type="SUPFAM" id="SSF51182">
    <property type="entry name" value="RmlC-like cupins"/>
    <property type="match status" value="1"/>
</dbReference>
<evidence type="ECO:0000256" key="2">
    <source>
        <dbReference type="ARBA" id="ARBA00023125"/>
    </source>
</evidence>
<keyword evidence="6" id="KW-1185">Reference proteome</keyword>
<dbReference type="PROSITE" id="PS01124">
    <property type="entry name" value="HTH_ARAC_FAMILY_2"/>
    <property type="match status" value="1"/>
</dbReference>
<gene>
    <name evidence="5" type="ORF">KFK14_19110</name>
</gene>
<dbReference type="GO" id="GO:0003700">
    <property type="term" value="F:DNA-binding transcription factor activity"/>
    <property type="evidence" value="ECO:0007669"/>
    <property type="project" value="InterPro"/>
</dbReference>
<dbReference type="InterPro" id="IPR050204">
    <property type="entry name" value="AraC_XylS_family_regulators"/>
</dbReference>
<dbReference type="InterPro" id="IPR014710">
    <property type="entry name" value="RmlC-like_jellyroll"/>
</dbReference>
<protein>
    <submittedName>
        <fullName evidence="5">Helix-turn-helix transcriptional regulator</fullName>
    </submittedName>
</protein>
<evidence type="ECO:0000256" key="1">
    <source>
        <dbReference type="ARBA" id="ARBA00023015"/>
    </source>
</evidence>
<dbReference type="InterPro" id="IPR011051">
    <property type="entry name" value="RmlC_Cupin_sf"/>
</dbReference>
<name>A0A975K7W8_9SPHN</name>
<dbReference type="PROSITE" id="PS00041">
    <property type="entry name" value="HTH_ARAC_FAMILY_1"/>
    <property type="match status" value="1"/>
</dbReference>
<dbReference type="GO" id="GO:0043565">
    <property type="term" value="F:sequence-specific DNA binding"/>
    <property type="evidence" value="ECO:0007669"/>
    <property type="project" value="InterPro"/>
</dbReference>
<dbReference type="SMART" id="SM00342">
    <property type="entry name" value="HTH_ARAC"/>
    <property type="match status" value="1"/>
</dbReference>
<dbReference type="InterPro" id="IPR009057">
    <property type="entry name" value="Homeodomain-like_sf"/>
</dbReference>
<dbReference type="EMBL" id="CP073910">
    <property type="protein sequence ID" value="QUT05092.1"/>
    <property type="molecule type" value="Genomic_DNA"/>
</dbReference>
<dbReference type="KEGG" id="spph:KFK14_19110"/>
<dbReference type="SUPFAM" id="SSF46689">
    <property type="entry name" value="Homeodomain-like"/>
    <property type="match status" value="2"/>
</dbReference>
<proteinExistence type="predicted"/>
<dbReference type="InterPro" id="IPR020449">
    <property type="entry name" value="Tscrpt_reg_AraC-type_HTH"/>
</dbReference>